<keyword evidence="3" id="KW-1185">Reference proteome</keyword>
<dbReference type="AlphaFoldDB" id="A0A8J7BZZ4"/>
<sequence length="86" mass="9783">MSKLVLEIPEDLADALRVPPDERLSRVRQELALRLYQKGLLSFGKARELAQMSKWAFHELLGTEGVVRNYDLEELEADLATLESLS</sequence>
<comment type="similarity">
    <text evidence="1">Belongs to the UPF0175 family.</text>
</comment>
<dbReference type="PANTHER" id="PTHR37525">
    <property type="entry name" value="UPF0175 PROTEIN SSL1255"/>
    <property type="match status" value="1"/>
</dbReference>
<evidence type="ECO:0000313" key="3">
    <source>
        <dbReference type="Proteomes" id="UP000629098"/>
    </source>
</evidence>
<accession>A0A8J7BZZ4</accession>
<evidence type="ECO:0000313" key="2">
    <source>
        <dbReference type="EMBL" id="MBD2778787.1"/>
    </source>
</evidence>
<comment type="caution">
    <text evidence="2">The sequence shown here is derived from an EMBL/GenBank/DDBJ whole genome shotgun (WGS) entry which is preliminary data.</text>
</comment>
<gene>
    <name evidence="2" type="ORF">ICL16_43780</name>
</gene>
<reference evidence="2" key="1">
    <citation type="submission" date="2020-09" db="EMBL/GenBank/DDBJ databases">
        <title>Iningainema tapete sp. nov. (Scytonemataceae, Cyanobacteria) from greenhouses in central Florida (USA) produces two types of nodularin with biosynthetic potential for microcystin-LR and anabaenopeptins.</title>
        <authorList>
            <person name="Berthold D.E."/>
            <person name="Lefler F.W."/>
            <person name="Huang I.-S."/>
            <person name="Abdulla H."/>
            <person name="Zimba P.V."/>
            <person name="Laughinghouse H.D. IV."/>
        </authorList>
    </citation>
    <scope>NUCLEOTIDE SEQUENCE</scope>
    <source>
        <strain evidence="2">BLCCT55</strain>
    </source>
</reference>
<protein>
    <submittedName>
        <fullName evidence="2">UPF0175 family protein</fullName>
    </submittedName>
</protein>
<dbReference type="PANTHER" id="PTHR37525:SF1">
    <property type="entry name" value="UPF0175 PROTEIN SSL1255"/>
    <property type="match status" value="1"/>
</dbReference>
<dbReference type="RefSeq" id="WP_190838877.1">
    <property type="nucleotide sequence ID" value="NZ_CAWPPI010000134.1"/>
</dbReference>
<proteinExistence type="inferred from homology"/>
<name>A0A8J7BZZ4_9CYAN</name>
<evidence type="ECO:0000256" key="1">
    <source>
        <dbReference type="ARBA" id="ARBA00005651"/>
    </source>
</evidence>
<dbReference type="EMBL" id="JACXAE010000134">
    <property type="protein sequence ID" value="MBD2778787.1"/>
    <property type="molecule type" value="Genomic_DNA"/>
</dbReference>
<organism evidence="2 3">
    <name type="scientific">Iningainema tapete BLCC-T55</name>
    <dbReference type="NCBI Taxonomy" id="2748662"/>
    <lineage>
        <taxon>Bacteria</taxon>
        <taxon>Bacillati</taxon>
        <taxon>Cyanobacteriota</taxon>
        <taxon>Cyanophyceae</taxon>
        <taxon>Nostocales</taxon>
        <taxon>Scytonemataceae</taxon>
        <taxon>Iningainema tapete</taxon>
    </lineage>
</organism>
<dbReference type="InterPro" id="IPR005368">
    <property type="entry name" value="UPF0175"/>
</dbReference>
<dbReference type="InterPro" id="IPR052264">
    <property type="entry name" value="UPF0175_domain"/>
</dbReference>
<dbReference type="Pfam" id="PF03683">
    <property type="entry name" value="UPF0175"/>
    <property type="match status" value="1"/>
</dbReference>
<dbReference type="Proteomes" id="UP000629098">
    <property type="component" value="Unassembled WGS sequence"/>
</dbReference>